<evidence type="ECO:0000259" key="2">
    <source>
        <dbReference type="Pfam" id="PF17989"/>
    </source>
</evidence>
<feature type="domain" description="Actin homologue MreB-like C-terminal" evidence="3">
    <location>
        <begin position="197"/>
        <end position="316"/>
    </location>
</feature>
<protein>
    <submittedName>
        <fullName evidence="4">Plasmid segregation actin-type ATPase ParM</fullName>
    </submittedName>
</protein>
<accession>A0A4V3GWU6</accession>
<evidence type="ECO:0000259" key="3">
    <source>
        <dbReference type="Pfam" id="PF21522"/>
    </source>
</evidence>
<proteinExistence type="predicted"/>
<feature type="region of interest" description="Disordered" evidence="1">
    <location>
        <begin position="348"/>
        <end position="368"/>
    </location>
</feature>
<name>A0A4V3GWU6_9FIRM</name>
<keyword evidence="5" id="KW-1185">Reference proteome</keyword>
<dbReference type="InterPro" id="IPR049067">
    <property type="entry name" value="MreB-like_C"/>
</dbReference>
<evidence type="ECO:0000313" key="4">
    <source>
        <dbReference type="EMBL" id="TDX45399.1"/>
    </source>
</evidence>
<dbReference type="SUPFAM" id="SSF53067">
    <property type="entry name" value="Actin-like ATPase domain"/>
    <property type="match status" value="2"/>
</dbReference>
<dbReference type="RefSeq" id="WP_134118881.1">
    <property type="nucleotide sequence ID" value="NZ_SOEG01000045.1"/>
</dbReference>
<reference evidence="4 5" key="1">
    <citation type="submission" date="2019-03" db="EMBL/GenBank/DDBJ databases">
        <title>Subsurface microbial communities from deep shales in Ohio and West Virginia, USA.</title>
        <authorList>
            <person name="Wrighton K."/>
        </authorList>
    </citation>
    <scope>NUCLEOTIDE SEQUENCE [LARGE SCALE GENOMIC DNA]</scope>
    <source>
        <strain evidence="4 5">MSL 6dP</strain>
    </source>
</reference>
<dbReference type="Gene3D" id="3.30.420.40">
    <property type="match status" value="2"/>
</dbReference>
<sequence length="368" mass="41457">MKVFDVVGFDNGYDCVKIVVGPGEEDKVLFPSVTHQPDPVSNFSIFSISKISNNVTFNKEKMIIEYQGKEYYVGDYAVSQDARGGTKNFSDEKFQEPSEIVKFLAGISLFTDDDKIKINNLVLGLNVEKYNQYRDKMIKVFKDKTFEYKLSKSDKITQIEIKNVICVPQGIGAYYDQALTLEGSPSNDELANSRFGLIDIGGKTVDAFISEGMEPIVGTDIGIQYGMSNSFKNVAENLGDDIPYNLIAQNYLKGEESIFWKGKEYNVIENCKKGFNQFAQKVYDEITKTWDQQLYRTRSVLLCGGGARIVGDELSEMLPVEVNVLNNPQFSNANGYYKLGVYNSRKSRAAKSLKSKQVKDKRDKKNHA</sequence>
<evidence type="ECO:0000313" key="5">
    <source>
        <dbReference type="Proteomes" id="UP000295832"/>
    </source>
</evidence>
<dbReference type="Pfam" id="PF21522">
    <property type="entry name" value="MreB-like_C"/>
    <property type="match status" value="1"/>
</dbReference>
<dbReference type="Pfam" id="PF17989">
    <property type="entry name" value="ALP_N"/>
    <property type="match status" value="1"/>
</dbReference>
<feature type="compositionally biased region" description="Basic and acidic residues" evidence="1">
    <location>
        <begin position="357"/>
        <end position="368"/>
    </location>
</feature>
<feature type="domain" description="Actin-like protein N-terminal" evidence="2">
    <location>
        <begin position="8"/>
        <end position="172"/>
    </location>
</feature>
<dbReference type="EMBL" id="SOEG01000045">
    <property type="protein sequence ID" value="TDX45399.1"/>
    <property type="molecule type" value="Genomic_DNA"/>
</dbReference>
<dbReference type="STRING" id="926561.GCA_000379025_02786"/>
<dbReference type="AlphaFoldDB" id="A0A4V3GWU6"/>
<comment type="caution">
    <text evidence="4">The sequence shown here is derived from an EMBL/GenBank/DDBJ whole genome shotgun (WGS) entry which is preliminary data.</text>
</comment>
<evidence type="ECO:0000256" key="1">
    <source>
        <dbReference type="SAM" id="MobiDB-lite"/>
    </source>
</evidence>
<dbReference type="InterPro" id="IPR040607">
    <property type="entry name" value="ALP_N"/>
</dbReference>
<dbReference type="CDD" id="cd24025">
    <property type="entry name" value="ASKHA_NBD_ParM_pCBH-like"/>
    <property type="match status" value="1"/>
</dbReference>
<organism evidence="4 5">
    <name type="scientific">Orenia marismortui</name>
    <dbReference type="NCBI Taxonomy" id="46469"/>
    <lineage>
        <taxon>Bacteria</taxon>
        <taxon>Bacillati</taxon>
        <taxon>Bacillota</taxon>
        <taxon>Clostridia</taxon>
        <taxon>Halanaerobiales</taxon>
        <taxon>Halobacteroidaceae</taxon>
        <taxon>Orenia</taxon>
    </lineage>
</organism>
<dbReference type="InterPro" id="IPR043129">
    <property type="entry name" value="ATPase_NBD"/>
</dbReference>
<gene>
    <name evidence="4" type="ORF">C7959_1452</name>
</gene>
<dbReference type="Proteomes" id="UP000295832">
    <property type="component" value="Unassembled WGS sequence"/>
</dbReference>